<organism evidence="1 2">
    <name type="scientific">Mollisia scopiformis</name>
    <name type="common">Conifer needle endophyte fungus</name>
    <name type="synonym">Phialocephala scopiformis</name>
    <dbReference type="NCBI Taxonomy" id="149040"/>
    <lineage>
        <taxon>Eukaryota</taxon>
        <taxon>Fungi</taxon>
        <taxon>Dikarya</taxon>
        <taxon>Ascomycota</taxon>
        <taxon>Pezizomycotina</taxon>
        <taxon>Leotiomycetes</taxon>
        <taxon>Helotiales</taxon>
        <taxon>Mollisiaceae</taxon>
        <taxon>Mollisia</taxon>
    </lineage>
</organism>
<dbReference type="InParanoid" id="A0A194XXF4"/>
<protein>
    <submittedName>
        <fullName evidence="1">Uncharacterized protein</fullName>
    </submittedName>
</protein>
<dbReference type="RefSeq" id="XP_018078827.1">
    <property type="nucleotide sequence ID" value="XM_018213911.1"/>
</dbReference>
<gene>
    <name evidence="1" type="ORF">LY89DRAFT_679607</name>
</gene>
<reference evidence="1 2" key="1">
    <citation type="submission" date="2015-10" db="EMBL/GenBank/DDBJ databases">
        <title>Full genome of DAOMC 229536 Phialocephala scopiformis, a fungal endophyte of spruce producing the potent anti-insectan compound rugulosin.</title>
        <authorList>
            <consortium name="DOE Joint Genome Institute"/>
            <person name="Walker A.K."/>
            <person name="Frasz S.L."/>
            <person name="Seifert K.A."/>
            <person name="Miller J.D."/>
            <person name="Mondo S.J."/>
            <person name="Labutti K."/>
            <person name="Lipzen A."/>
            <person name="Dockter R."/>
            <person name="Kennedy M."/>
            <person name="Grigoriev I.V."/>
            <person name="Spatafora J.W."/>
        </authorList>
    </citation>
    <scope>NUCLEOTIDE SEQUENCE [LARGE SCALE GENOMIC DNA]</scope>
    <source>
        <strain evidence="1 2">CBS 120377</strain>
    </source>
</reference>
<name>A0A194XXF4_MOLSC</name>
<dbReference type="AlphaFoldDB" id="A0A194XXF4"/>
<evidence type="ECO:0000313" key="2">
    <source>
        <dbReference type="Proteomes" id="UP000070700"/>
    </source>
</evidence>
<dbReference type="KEGG" id="psco:LY89DRAFT_679607"/>
<accession>A0A194XXF4</accession>
<dbReference type="Proteomes" id="UP000070700">
    <property type="component" value="Unassembled WGS sequence"/>
</dbReference>
<sequence length="313" mass="35551">MSYSRLPNEIIVQFVTLVASSDIDNFARVDRRTYALSLDRLRPRQALKKNAKFIAARFGDSMKPFNSISRGHMRSTNRIYGPDALVHLDYLELNGDLQWLQPMDQATIDYNTWPRLPDAGIPKENLDALVESGRRVGIEFPKAFLTLMASTELMERMFLGGDFFYLGLSLIKCKPEDDNDGGGYVVTFLSDQQGCGYWALYVTPSGYHCVLNTRQGIDCWKCMYSDADGRLAGPWDDHPKYQVYEGVPIACDKLDFALAHPNFEAWLAMNYFDAWCRLTLEAGRELAGYQREYLEHFGGVPSNEDENIDITTG</sequence>
<dbReference type="EMBL" id="KQ947404">
    <property type="protein sequence ID" value="KUJ24472.1"/>
    <property type="molecule type" value="Genomic_DNA"/>
</dbReference>
<evidence type="ECO:0000313" key="1">
    <source>
        <dbReference type="EMBL" id="KUJ24472.1"/>
    </source>
</evidence>
<proteinExistence type="predicted"/>
<dbReference type="OrthoDB" id="59675at2759"/>
<dbReference type="GeneID" id="28823637"/>
<keyword evidence="2" id="KW-1185">Reference proteome</keyword>